<name>A0ABY8WVJ8_9ACTN</name>
<organism evidence="1 2">
    <name type="scientific">Actinoplanes oblitus</name>
    <dbReference type="NCBI Taxonomy" id="3040509"/>
    <lineage>
        <taxon>Bacteria</taxon>
        <taxon>Bacillati</taxon>
        <taxon>Actinomycetota</taxon>
        <taxon>Actinomycetes</taxon>
        <taxon>Micromonosporales</taxon>
        <taxon>Micromonosporaceae</taxon>
        <taxon>Actinoplanes</taxon>
    </lineage>
</organism>
<reference evidence="1 2" key="1">
    <citation type="submission" date="2023-06" db="EMBL/GenBank/DDBJ databases">
        <authorList>
            <person name="Yushchuk O."/>
            <person name="Binda E."/>
            <person name="Ruckert-Reed C."/>
            <person name="Fedorenko V."/>
            <person name="Kalinowski J."/>
            <person name="Marinelli F."/>
        </authorList>
    </citation>
    <scope>NUCLEOTIDE SEQUENCE [LARGE SCALE GENOMIC DNA]</scope>
    <source>
        <strain evidence="1 2">NRRL 3884</strain>
    </source>
</reference>
<sequence length="102" mass="10455">MVDLAVRLGAGGVTSLQMLPIGAGAGVTGQMFTDDETTELVDALAVPAGFRLRLRTRAGAGGFTVIRADARVWRNDPHGTQIAGTTPLTEAADLLPEPVAAA</sequence>
<keyword evidence="2" id="KW-1185">Reference proteome</keyword>
<proteinExistence type="predicted"/>
<dbReference type="Proteomes" id="UP001240150">
    <property type="component" value="Chromosome"/>
</dbReference>
<accession>A0ABY8WVJ8</accession>
<gene>
    <name evidence="1" type="ORF">ACTOB_003746</name>
</gene>
<protein>
    <submittedName>
        <fullName evidence="1">Uncharacterized protein</fullName>
    </submittedName>
</protein>
<evidence type="ECO:0000313" key="2">
    <source>
        <dbReference type="Proteomes" id="UP001240150"/>
    </source>
</evidence>
<dbReference type="EMBL" id="CP126980">
    <property type="protein sequence ID" value="WIN00066.1"/>
    <property type="molecule type" value="Genomic_DNA"/>
</dbReference>
<dbReference type="RefSeq" id="WP_284921532.1">
    <property type="nucleotide sequence ID" value="NZ_CP126980.1"/>
</dbReference>
<evidence type="ECO:0000313" key="1">
    <source>
        <dbReference type="EMBL" id="WIN00066.1"/>
    </source>
</evidence>